<dbReference type="GO" id="GO:0032446">
    <property type="term" value="P:protein modification by small protein conjugation"/>
    <property type="evidence" value="ECO:0007669"/>
    <property type="project" value="TreeGrafter"/>
</dbReference>
<reference evidence="7" key="1">
    <citation type="submission" date="2015-06" db="EMBL/GenBank/DDBJ databases">
        <authorList>
            <person name="Hoefler B.C."/>
            <person name="Straight P.D."/>
        </authorList>
    </citation>
    <scope>NUCLEOTIDE SEQUENCE</scope>
</reference>
<dbReference type="GO" id="GO:0061651">
    <property type="term" value="F:Atg12 conjugating enzyme activity"/>
    <property type="evidence" value="ECO:0007669"/>
    <property type="project" value="TreeGrafter"/>
</dbReference>
<evidence type="ECO:0000313" key="7">
    <source>
        <dbReference type="EMBL" id="JAI43327.1"/>
    </source>
</evidence>
<dbReference type="GO" id="GO:0005829">
    <property type="term" value="C:cytosol"/>
    <property type="evidence" value="ECO:0007669"/>
    <property type="project" value="TreeGrafter"/>
</dbReference>
<dbReference type="GO" id="GO:0000422">
    <property type="term" value="P:autophagy of mitochondrion"/>
    <property type="evidence" value="ECO:0007669"/>
    <property type="project" value="TreeGrafter"/>
</dbReference>
<dbReference type="InterPro" id="IPR007135">
    <property type="entry name" value="Atg3/Atg10"/>
</dbReference>
<dbReference type="PANTHER" id="PTHR14957">
    <property type="entry name" value="UBIQUITIN-LIKE-CONJUGATING ENZYME ATG10"/>
    <property type="match status" value="1"/>
</dbReference>
<evidence type="ECO:0000256" key="2">
    <source>
        <dbReference type="ARBA" id="ARBA00021099"/>
    </source>
</evidence>
<dbReference type="Pfam" id="PF03987">
    <property type="entry name" value="Autophagy_act_C"/>
    <property type="match status" value="1"/>
</dbReference>
<accession>A0A0K8VWS2</accession>
<keyword evidence="3" id="KW-0808">Transferase</keyword>
<proteinExistence type="inferred from homology"/>
<evidence type="ECO:0000256" key="4">
    <source>
        <dbReference type="ARBA" id="ARBA00022786"/>
    </source>
</evidence>
<sequence>MSIVTLNWEQFLQEATEFQKISERLNASWTLYRKDEQEGNAYLIYEQKIMNTVDQKSCTDVLEDTNCYIEGETAAVPPSNDLLKIEYHVVYSISYQVPVLYFRIYRNDGSMLCIEEAWRIFRDYGDDDSRTNGVDGTVPHTATDMLSIMTQLDHPVLGKPYIAIHPCRTAELLAQAGNSRNNILTFISLMGPYVQLNLSNEYGKQYTES</sequence>
<organism evidence="7">
    <name type="scientific">Bactrocera latifrons</name>
    <name type="common">Malaysian fruit fly</name>
    <name type="synonym">Chaetodacus latifrons</name>
    <dbReference type="NCBI Taxonomy" id="174628"/>
    <lineage>
        <taxon>Eukaryota</taxon>
        <taxon>Metazoa</taxon>
        <taxon>Ecdysozoa</taxon>
        <taxon>Arthropoda</taxon>
        <taxon>Hexapoda</taxon>
        <taxon>Insecta</taxon>
        <taxon>Pterygota</taxon>
        <taxon>Neoptera</taxon>
        <taxon>Endopterygota</taxon>
        <taxon>Diptera</taxon>
        <taxon>Brachycera</taxon>
        <taxon>Muscomorpha</taxon>
        <taxon>Tephritoidea</taxon>
        <taxon>Tephritidae</taxon>
        <taxon>Bactrocera</taxon>
        <taxon>Bactrocera</taxon>
    </lineage>
</organism>
<name>A0A0K8VWS2_BACLA</name>
<dbReference type="Gene3D" id="3.30.1460.50">
    <property type="match status" value="1"/>
</dbReference>
<dbReference type="CTD" id="83734"/>
<evidence type="ECO:0000256" key="6">
    <source>
        <dbReference type="ARBA" id="ARBA00029833"/>
    </source>
</evidence>
<dbReference type="OrthoDB" id="4089664at2759"/>
<dbReference type="EMBL" id="GDHF01008987">
    <property type="protein sequence ID" value="JAI43327.1"/>
    <property type="molecule type" value="Transcribed_RNA"/>
</dbReference>
<protein>
    <recommendedName>
        <fullName evidence="2">Ubiquitin-like-conjugating enzyme ATG10</fullName>
    </recommendedName>
    <alternativeName>
        <fullName evidence="6">Autophagy-related protein 10</fullName>
    </alternativeName>
</protein>
<comment type="similarity">
    <text evidence="1">Belongs to the ATG10 family.</text>
</comment>
<evidence type="ECO:0000256" key="5">
    <source>
        <dbReference type="ARBA" id="ARBA00023006"/>
    </source>
</evidence>
<keyword evidence="5" id="KW-0072">Autophagy</keyword>
<evidence type="ECO:0000256" key="3">
    <source>
        <dbReference type="ARBA" id="ARBA00022679"/>
    </source>
</evidence>
<dbReference type="GO" id="GO:0000045">
    <property type="term" value="P:autophagosome assembly"/>
    <property type="evidence" value="ECO:0007669"/>
    <property type="project" value="TreeGrafter"/>
</dbReference>
<dbReference type="GeneID" id="108973119"/>
<evidence type="ECO:0000256" key="1">
    <source>
        <dbReference type="ARBA" id="ARBA00005696"/>
    </source>
</evidence>
<dbReference type="PANTHER" id="PTHR14957:SF1">
    <property type="entry name" value="UBIQUITIN-LIKE-CONJUGATING ENZYME ATG10"/>
    <property type="match status" value="1"/>
</dbReference>
<dbReference type="AlphaFoldDB" id="A0A0K8VWS2"/>
<gene>
    <name evidence="7" type="primary">Atg10_2</name>
    <name evidence="7" type="ORF">c0_g1_i2</name>
</gene>
<keyword evidence="4" id="KW-0833">Ubl conjugation pathway</keyword>